<comment type="caution">
    <text evidence="3">The sequence shown here is derived from an EMBL/GenBank/DDBJ whole genome shotgun (WGS) entry which is preliminary data.</text>
</comment>
<evidence type="ECO:0000259" key="2">
    <source>
        <dbReference type="SMART" id="SM00568"/>
    </source>
</evidence>
<sequence>MLLRHKIPGHREERPVRQSGGGWSLKQPRHAASDPGQAGGPGGEKMQQDPRQKVPTQLGQRSTGEPGPELQLGPESLQKHNKSFHKLFPEIPENEMVTHACSCSLQREVLYHGRLFLSENYLCFHSSVLLKDTKVPDSSPGFSGEAQRGITSVHASHRW</sequence>
<dbReference type="KEGG" id="tng:GSTEN00028545G001"/>
<dbReference type="AlphaFoldDB" id="Q4RV20"/>
<dbReference type="Gene3D" id="2.30.29.30">
    <property type="entry name" value="Pleckstrin-homology domain (PH domain)/Phosphotyrosine-binding domain (PTB)"/>
    <property type="match status" value="1"/>
</dbReference>
<evidence type="ECO:0000313" key="3">
    <source>
        <dbReference type="EMBL" id="CAG07762.1"/>
    </source>
</evidence>
<dbReference type="PANTHER" id="PTHR46645:SF1">
    <property type="entry name" value="GRAM DOMAIN-CONTAINING PROTEIN"/>
    <property type="match status" value="1"/>
</dbReference>
<feature type="region of interest" description="Disordered" evidence="1">
    <location>
        <begin position="1"/>
        <end position="78"/>
    </location>
</feature>
<dbReference type="OrthoDB" id="2162691at2759"/>
<feature type="compositionally biased region" description="Polar residues" evidence="1">
    <location>
        <begin position="149"/>
        <end position="159"/>
    </location>
</feature>
<dbReference type="InterPro" id="IPR011993">
    <property type="entry name" value="PH-like_dom_sf"/>
</dbReference>
<evidence type="ECO:0000256" key="1">
    <source>
        <dbReference type="SAM" id="MobiDB-lite"/>
    </source>
</evidence>
<name>Q4RV20_TETNG</name>
<reference evidence="3" key="1">
    <citation type="journal article" date="2004" name="Nature">
        <title>Genome duplication in the teleost fish Tetraodon nigroviridis reveals the early vertebrate proto-karyotype.</title>
        <authorList>
            <person name="Jaillon O."/>
            <person name="Aury J.-M."/>
            <person name="Brunet F."/>
            <person name="Petit J.-L."/>
            <person name="Stange-Thomann N."/>
            <person name="Mauceli E."/>
            <person name="Bouneau L."/>
            <person name="Fischer C."/>
            <person name="Ozouf-Costaz C."/>
            <person name="Bernot A."/>
            <person name="Nicaud S."/>
            <person name="Jaffe D."/>
            <person name="Fisher S."/>
            <person name="Lutfalla G."/>
            <person name="Dossat C."/>
            <person name="Segurens B."/>
            <person name="Dasilva C."/>
            <person name="Salanoubat M."/>
            <person name="Levy M."/>
            <person name="Boudet N."/>
            <person name="Castellano S."/>
            <person name="Anthouard V."/>
            <person name="Jubin C."/>
            <person name="Castelli V."/>
            <person name="Katinka M."/>
            <person name="Vacherie B."/>
            <person name="Biemont C."/>
            <person name="Skalli Z."/>
            <person name="Cattolico L."/>
            <person name="Poulain J."/>
            <person name="De Berardinis V."/>
            <person name="Cruaud C."/>
            <person name="Duprat S."/>
            <person name="Brottier P."/>
            <person name="Coutanceau J.-P."/>
            <person name="Gouzy J."/>
            <person name="Parra G."/>
            <person name="Lardier G."/>
            <person name="Chapple C."/>
            <person name="McKernan K.J."/>
            <person name="McEwan P."/>
            <person name="Bosak S."/>
            <person name="Kellis M."/>
            <person name="Volff J.-N."/>
            <person name="Guigo R."/>
            <person name="Zody M.C."/>
            <person name="Mesirov J."/>
            <person name="Lindblad-Toh K."/>
            <person name="Birren B."/>
            <person name="Nusbaum C."/>
            <person name="Kahn D."/>
            <person name="Robinson-Rechavi M."/>
            <person name="Laudet V."/>
            <person name="Schachter V."/>
            <person name="Quetier F."/>
            <person name="Saurin W."/>
            <person name="Scarpelli C."/>
            <person name="Wincker P."/>
            <person name="Lander E.S."/>
            <person name="Weissenbach J."/>
            <person name="Roest Crollius H."/>
        </authorList>
    </citation>
    <scope>NUCLEOTIDE SEQUENCE [LARGE SCALE GENOMIC DNA]</scope>
</reference>
<organism evidence="3">
    <name type="scientific">Tetraodon nigroviridis</name>
    <name type="common">Spotted green pufferfish</name>
    <name type="synonym">Chelonodon nigroviridis</name>
    <dbReference type="NCBI Taxonomy" id="99883"/>
    <lineage>
        <taxon>Eukaryota</taxon>
        <taxon>Metazoa</taxon>
        <taxon>Chordata</taxon>
        <taxon>Craniata</taxon>
        <taxon>Vertebrata</taxon>
        <taxon>Euteleostomi</taxon>
        <taxon>Actinopterygii</taxon>
        <taxon>Neopterygii</taxon>
        <taxon>Teleostei</taxon>
        <taxon>Neoteleostei</taxon>
        <taxon>Acanthomorphata</taxon>
        <taxon>Eupercaria</taxon>
        <taxon>Tetraodontiformes</taxon>
        <taxon>Tetradontoidea</taxon>
        <taxon>Tetraodontidae</taxon>
        <taxon>Tetraodon</taxon>
    </lineage>
</organism>
<dbReference type="EMBL" id="CAAE01014992">
    <property type="protein sequence ID" value="CAG07762.1"/>
    <property type="molecule type" value="Genomic_DNA"/>
</dbReference>
<proteinExistence type="predicted"/>
<feature type="compositionally biased region" description="Polar residues" evidence="1">
    <location>
        <begin position="54"/>
        <end position="63"/>
    </location>
</feature>
<dbReference type="InterPro" id="IPR052633">
    <property type="entry name" value="GRAM_domain_protein_2B"/>
</dbReference>
<dbReference type="SMART" id="SM00568">
    <property type="entry name" value="GRAM"/>
    <property type="match status" value="1"/>
</dbReference>
<feature type="domain" description="GRAM" evidence="2">
    <location>
        <begin position="82"/>
        <end position="136"/>
    </location>
</feature>
<reference evidence="3" key="2">
    <citation type="submission" date="2004-02" db="EMBL/GenBank/DDBJ databases">
        <authorList>
            <consortium name="Genoscope"/>
            <consortium name="Whitehead Institute Centre for Genome Research"/>
        </authorList>
    </citation>
    <scope>NUCLEOTIDE SEQUENCE</scope>
</reference>
<gene>
    <name evidence="3" type="ORF">GSTENG00028545001</name>
</gene>
<dbReference type="Pfam" id="PF02893">
    <property type="entry name" value="GRAM"/>
    <property type="match status" value="1"/>
</dbReference>
<accession>Q4RV20</accession>
<dbReference type="PANTHER" id="PTHR46645">
    <property type="entry name" value="GRAM DOMAIN-CONTAINING PROTEIN 2B-RELATED"/>
    <property type="match status" value="1"/>
</dbReference>
<feature type="region of interest" description="Disordered" evidence="1">
    <location>
        <begin position="138"/>
        <end position="159"/>
    </location>
</feature>
<protein>
    <submittedName>
        <fullName evidence="3">(spotted green pufferfish) hypothetical protein</fullName>
    </submittedName>
</protein>
<dbReference type="InterPro" id="IPR004182">
    <property type="entry name" value="GRAM"/>
</dbReference>